<dbReference type="InterPro" id="IPR001563">
    <property type="entry name" value="Peptidase_S10"/>
</dbReference>
<evidence type="ECO:0000256" key="1">
    <source>
        <dbReference type="ARBA" id="ARBA00001003"/>
    </source>
</evidence>
<reference evidence="17 18" key="1">
    <citation type="submission" date="2016-03" db="EMBL/GenBank/DDBJ databases">
        <title>How can Kluyveromyces marxianus grow so fast - potential evolutionary course in Saccharomyces Complex revealed by comparative genomics.</title>
        <authorList>
            <person name="Mo W."/>
            <person name="Lu W."/>
            <person name="Yang X."/>
            <person name="Qi J."/>
            <person name="Lv H."/>
        </authorList>
    </citation>
    <scope>NUCLEOTIDE SEQUENCE [LARGE SCALE GENOMIC DNA]</scope>
    <source>
        <strain evidence="17 18">FIM1</strain>
    </source>
</reference>
<organism evidence="17 18">
    <name type="scientific">Kluyveromyces marxianus</name>
    <name type="common">Yeast</name>
    <name type="synonym">Candida kefyr</name>
    <dbReference type="NCBI Taxonomy" id="4911"/>
    <lineage>
        <taxon>Eukaryota</taxon>
        <taxon>Fungi</taxon>
        <taxon>Dikarya</taxon>
        <taxon>Ascomycota</taxon>
        <taxon>Saccharomycotina</taxon>
        <taxon>Saccharomycetes</taxon>
        <taxon>Saccharomycetales</taxon>
        <taxon>Saccharomycetaceae</taxon>
        <taxon>Kluyveromyces</taxon>
    </lineage>
</organism>
<comment type="subcellular location">
    <subcellularLocation>
        <location evidence="2">Golgi apparatus</location>
        <location evidence="2">trans-Golgi network membrane</location>
        <topology evidence="2">Single-pass type I membrane protein</topology>
    </subcellularLocation>
</comment>
<dbReference type="InterPro" id="IPR018202">
    <property type="entry name" value="Ser_caboxypep_ser_AS"/>
</dbReference>
<dbReference type="SUPFAM" id="SSF53474">
    <property type="entry name" value="alpha/beta-Hydrolases"/>
    <property type="match status" value="1"/>
</dbReference>
<gene>
    <name evidence="17" type="primary">KEX1</name>
    <name evidence="17" type="ORF">FIM1_1117</name>
</gene>
<keyword evidence="4 14" id="KW-0121">Carboxypeptidase</keyword>
<dbReference type="Pfam" id="PF00450">
    <property type="entry name" value="Peptidase_S10"/>
    <property type="match status" value="1"/>
</dbReference>
<feature type="region of interest" description="Disordered" evidence="15">
    <location>
        <begin position="598"/>
        <end position="628"/>
    </location>
</feature>
<accession>A0ABX6EQE8</accession>
<evidence type="ECO:0000256" key="7">
    <source>
        <dbReference type="ARBA" id="ARBA00022703"/>
    </source>
</evidence>
<evidence type="ECO:0000256" key="10">
    <source>
        <dbReference type="ARBA" id="ARBA00022989"/>
    </source>
</evidence>
<keyword evidence="12 16" id="KW-0472">Membrane</keyword>
<keyword evidence="9 14" id="KW-0378">Hydrolase</keyword>
<keyword evidence="8 14" id="KW-0732">Signal</keyword>
<evidence type="ECO:0000256" key="12">
    <source>
        <dbReference type="ARBA" id="ARBA00023136"/>
    </source>
</evidence>
<dbReference type="EC" id="3.4.16.-" evidence="14"/>
<keyword evidence="13" id="KW-0325">Glycoprotein</keyword>
<evidence type="ECO:0000256" key="9">
    <source>
        <dbReference type="ARBA" id="ARBA00022801"/>
    </source>
</evidence>
<keyword evidence="6 16" id="KW-0812">Transmembrane</keyword>
<evidence type="ECO:0000256" key="15">
    <source>
        <dbReference type="SAM" id="MobiDB-lite"/>
    </source>
</evidence>
<sequence>MTIPSFWILAAVLFRAVWCLNDAKDYYVAPDLLPGLSDVKDRERIPEMHAGHIPVSEGDDDEKNYFFWKFHDLSNHSSVSAGNTLIFWLNGGPGCSSLDGALMESGPLRIDDDGEAYLNPGSWHTRGDIVFVDQPAGTGFSTVGDSDYDKDLKQVSKHFMAFLKNYFTIFPEDLEKEMVLAGESYAGQYIPFFANEIVEYNDNRGEDDAEEKPYKLKSLLIGNGWIDPDQQSLSYIPFALENNLISKTADYFPELLKAHTDCQKLIDSNTDSDKFSFEECENILSKILAFTRRKTDEKGKKVPSNQQCTNIYDYRLHDSYPACGSNWPEDLPLVTKFLSKPGVMDSLHLDVDKVPHWRECDSKVSKHLKNKGVKPSVHLLPNLLTRMQIFLFNGDKDIICNNRGVEDLIKSLKWNNQTGFSKDVEYYDWQYYDQFTGDMIPAGYVKHERNLTFISVYNASHMVPYDNALISRGIMDIYLKDVQLEHGDDNRDSIIVTKDFAVEVPPPNDVNSDPSENDDQEHDSNEQDESRESDKSKLQVLIVLLLLLSVCGTVAYYLLRVRFRKHIHAILIDPENRPPSSHKSVAWADDLEIGDDNDDDFKFLVDEDPSKSNSSYPTDTDSFELENL</sequence>
<dbReference type="InterPro" id="IPR033124">
    <property type="entry name" value="Ser_caboxypep_his_AS"/>
</dbReference>
<feature type="region of interest" description="Disordered" evidence="15">
    <location>
        <begin position="503"/>
        <end position="533"/>
    </location>
</feature>
<dbReference type="PANTHER" id="PTHR11802:SF190">
    <property type="entry name" value="PHEROMONE-PROCESSING CARBOXYPEPTIDASE KEX1"/>
    <property type="match status" value="1"/>
</dbReference>
<keyword evidence="7" id="KW-0053">Apoptosis</keyword>
<feature type="signal peptide" evidence="14">
    <location>
        <begin position="1"/>
        <end position="19"/>
    </location>
</feature>
<evidence type="ECO:0000256" key="6">
    <source>
        <dbReference type="ARBA" id="ARBA00022692"/>
    </source>
</evidence>
<evidence type="ECO:0000256" key="16">
    <source>
        <dbReference type="SAM" id="Phobius"/>
    </source>
</evidence>
<dbReference type="PANTHER" id="PTHR11802">
    <property type="entry name" value="SERINE PROTEASE FAMILY S10 SERINE CARBOXYPEPTIDASE"/>
    <property type="match status" value="1"/>
</dbReference>
<feature type="compositionally biased region" description="Polar residues" evidence="15">
    <location>
        <begin position="611"/>
        <end position="620"/>
    </location>
</feature>
<dbReference type="PRINTS" id="PR00724">
    <property type="entry name" value="CRBOXYPTASEC"/>
</dbReference>
<feature type="compositionally biased region" description="Basic and acidic residues" evidence="15">
    <location>
        <begin position="600"/>
        <end position="610"/>
    </location>
</feature>
<keyword evidence="11" id="KW-0333">Golgi apparatus</keyword>
<evidence type="ECO:0000256" key="14">
    <source>
        <dbReference type="RuleBase" id="RU361156"/>
    </source>
</evidence>
<evidence type="ECO:0000313" key="17">
    <source>
        <dbReference type="EMBL" id="QGN14456.1"/>
    </source>
</evidence>
<dbReference type="Proteomes" id="UP000422736">
    <property type="component" value="Chromosome 2"/>
</dbReference>
<evidence type="ECO:0000256" key="4">
    <source>
        <dbReference type="ARBA" id="ARBA00022645"/>
    </source>
</evidence>
<dbReference type="Gene3D" id="3.40.50.1820">
    <property type="entry name" value="alpha/beta hydrolase"/>
    <property type="match status" value="1"/>
</dbReference>
<dbReference type="GO" id="GO:0004180">
    <property type="term" value="F:carboxypeptidase activity"/>
    <property type="evidence" value="ECO:0007669"/>
    <property type="project" value="UniProtKB-KW"/>
</dbReference>
<feature type="compositionally biased region" description="Basic and acidic residues" evidence="15">
    <location>
        <begin position="522"/>
        <end position="533"/>
    </location>
</feature>
<protein>
    <recommendedName>
        <fullName evidence="14">Carboxypeptidase</fullName>
        <ecNumber evidence="14">3.4.16.-</ecNumber>
    </recommendedName>
</protein>
<evidence type="ECO:0000256" key="13">
    <source>
        <dbReference type="ARBA" id="ARBA00023180"/>
    </source>
</evidence>
<dbReference type="EMBL" id="CP015055">
    <property type="protein sequence ID" value="QGN14456.1"/>
    <property type="molecule type" value="Genomic_DNA"/>
</dbReference>
<dbReference type="PROSITE" id="PS00560">
    <property type="entry name" value="CARBOXYPEPT_SER_HIS"/>
    <property type="match status" value="1"/>
</dbReference>
<evidence type="ECO:0000256" key="8">
    <source>
        <dbReference type="ARBA" id="ARBA00022729"/>
    </source>
</evidence>
<evidence type="ECO:0000256" key="3">
    <source>
        <dbReference type="ARBA" id="ARBA00009431"/>
    </source>
</evidence>
<evidence type="ECO:0000256" key="5">
    <source>
        <dbReference type="ARBA" id="ARBA00022670"/>
    </source>
</evidence>
<evidence type="ECO:0000313" key="18">
    <source>
        <dbReference type="Proteomes" id="UP000422736"/>
    </source>
</evidence>
<evidence type="ECO:0000256" key="2">
    <source>
        <dbReference type="ARBA" id="ARBA00004393"/>
    </source>
</evidence>
<proteinExistence type="inferred from homology"/>
<comment type="similarity">
    <text evidence="3 14">Belongs to the peptidase S10 family.</text>
</comment>
<evidence type="ECO:0000256" key="11">
    <source>
        <dbReference type="ARBA" id="ARBA00023034"/>
    </source>
</evidence>
<feature type="chain" id="PRO_5045004261" description="Carboxypeptidase" evidence="14">
    <location>
        <begin position="20"/>
        <end position="628"/>
    </location>
</feature>
<dbReference type="InterPro" id="IPR029058">
    <property type="entry name" value="AB_hydrolase_fold"/>
</dbReference>
<keyword evidence="18" id="KW-1185">Reference proteome</keyword>
<keyword evidence="5 14" id="KW-0645">Protease</keyword>
<comment type="catalytic activity">
    <reaction evidence="1">
        <text>Preferential release of a C-terminal arginine or lysine residue.</text>
        <dbReference type="EC" id="3.4.16.6"/>
    </reaction>
</comment>
<dbReference type="PROSITE" id="PS00131">
    <property type="entry name" value="CARBOXYPEPT_SER_SER"/>
    <property type="match status" value="1"/>
</dbReference>
<feature type="transmembrane region" description="Helical" evidence="16">
    <location>
        <begin position="538"/>
        <end position="559"/>
    </location>
</feature>
<name>A0ABX6EQE8_KLUMA</name>
<keyword evidence="10 16" id="KW-1133">Transmembrane helix</keyword>